<gene>
    <name evidence="2" type="ORF">ACFFUR_13650</name>
</gene>
<evidence type="ECO:0000313" key="2">
    <source>
        <dbReference type="EMBL" id="MFB9212855.1"/>
    </source>
</evidence>
<evidence type="ECO:0000313" key="3">
    <source>
        <dbReference type="Proteomes" id="UP001589654"/>
    </source>
</evidence>
<sequence>MKATPPVPAQTPPTAVTEEEIEAVYELNYPRNYPSDTIPPSKPNKIEKNPPSVEGEPMPLLELSHLPAIDLDISPMPVIPPLEVIEFVSPMLNMDLDIADEALNLSNFSVEIAQLFQDYTPQNLKRKAEPQAKFEQLEGEMEAKSKAFENKMEIWEKQHASTIKEWEVKMKVWSKDMEGKQIEWEETYGPKMKEFEKKMKAWEKENEPKLKEYQEKMKAWKIKNFPKENGDSNN</sequence>
<reference evidence="2 3" key="1">
    <citation type="submission" date="2024-09" db="EMBL/GenBank/DDBJ databases">
        <authorList>
            <person name="Sun Q."/>
            <person name="Mori K."/>
        </authorList>
    </citation>
    <scope>NUCLEOTIDE SEQUENCE [LARGE SCALE GENOMIC DNA]</scope>
    <source>
        <strain evidence="2 3">CECT 7682</strain>
    </source>
</reference>
<dbReference type="RefSeq" id="WP_290248118.1">
    <property type="nucleotide sequence ID" value="NZ_JAUFQT010000001.1"/>
</dbReference>
<feature type="region of interest" description="Disordered" evidence="1">
    <location>
        <begin position="32"/>
        <end position="55"/>
    </location>
</feature>
<comment type="caution">
    <text evidence="2">The sequence shown here is derived from an EMBL/GenBank/DDBJ whole genome shotgun (WGS) entry which is preliminary data.</text>
</comment>
<dbReference type="EMBL" id="JBHMEW010000064">
    <property type="protein sequence ID" value="MFB9212855.1"/>
    <property type="molecule type" value="Genomic_DNA"/>
</dbReference>
<organism evidence="2 3">
    <name type="scientific">Echinicola jeungdonensis</name>
    <dbReference type="NCBI Taxonomy" id="709343"/>
    <lineage>
        <taxon>Bacteria</taxon>
        <taxon>Pseudomonadati</taxon>
        <taxon>Bacteroidota</taxon>
        <taxon>Cytophagia</taxon>
        <taxon>Cytophagales</taxon>
        <taxon>Cyclobacteriaceae</taxon>
        <taxon>Echinicola</taxon>
    </lineage>
</organism>
<protein>
    <submittedName>
        <fullName evidence="2">Uncharacterized protein</fullName>
    </submittedName>
</protein>
<dbReference type="Proteomes" id="UP001589654">
    <property type="component" value="Unassembled WGS sequence"/>
</dbReference>
<accession>A0ABV5J9P9</accession>
<proteinExistence type="predicted"/>
<evidence type="ECO:0000256" key="1">
    <source>
        <dbReference type="SAM" id="MobiDB-lite"/>
    </source>
</evidence>
<name>A0ABV5J9P9_9BACT</name>
<keyword evidence="3" id="KW-1185">Reference proteome</keyword>